<dbReference type="SMART" id="SM00116">
    <property type="entry name" value="CBS"/>
    <property type="match status" value="2"/>
</dbReference>
<dbReference type="Proteomes" id="UP000236584">
    <property type="component" value="Chromosome"/>
</dbReference>
<reference evidence="4 5" key="1">
    <citation type="submission" date="2018-01" db="EMBL/GenBank/DDBJ databases">
        <title>Complete genome sequence of Salinigranum rubrum GX10T, an extremely halophilic archaeon isolated from a marine solar saltern.</title>
        <authorList>
            <person name="Han S."/>
        </authorList>
    </citation>
    <scope>NUCLEOTIDE SEQUENCE [LARGE SCALE GENOMIC DNA]</scope>
    <source>
        <strain evidence="4 5">GX10</strain>
    </source>
</reference>
<keyword evidence="5" id="KW-1185">Reference proteome</keyword>
<accession>A0A2I8VP99</accession>
<sequence>MTLKDVAIRGVETAGPDASVPMLANTMDEKGVGSVVITEENRVVGIVTDRDVALTLAREADPTTLTAADVMASEPLTMPHDAGLLELVERMDVESVRRVPIVDDNGVIVGIVTLDDLVRLLSVELEHLASIVEAESP</sequence>
<evidence type="ECO:0000313" key="4">
    <source>
        <dbReference type="EMBL" id="AUV83751.1"/>
    </source>
</evidence>
<dbReference type="InterPro" id="IPR051257">
    <property type="entry name" value="Diverse_CBS-Domain"/>
</dbReference>
<name>A0A2I8VP99_9EURY</name>
<proteinExistence type="predicted"/>
<organism evidence="4 5">
    <name type="scientific">Salinigranum rubrum</name>
    <dbReference type="NCBI Taxonomy" id="755307"/>
    <lineage>
        <taxon>Archaea</taxon>
        <taxon>Methanobacteriati</taxon>
        <taxon>Methanobacteriota</taxon>
        <taxon>Stenosarchaea group</taxon>
        <taxon>Halobacteria</taxon>
        <taxon>Halobacteriales</taxon>
        <taxon>Haloferacaceae</taxon>
        <taxon>Salinigranum</taxon>
    </lineage>
</organism>
<feature type="domain" description="CBS" evidence="3">
    <location>
        <begin position="7"/>
        <end position="63"/>
    </location>
</feature>
<dbReference type="EMBL" id="CP026309">
    <property type="protein sequence ID" value="AUV83751.1"/>
    <property type="molecule type" value="Genomic_DNA"/>
</dbReference>
<dbReference type="GeneID" id="35594547"/>
<dbReference type="AlphaFoldDB" id="A0A2I8VP99"/>
<dbReference type="Pfam" id="PF00571">
    <property type="entry name" value="CBS"/>
    <property type="match status" value="2"/>
</dbReference>
<keyword evidence="1 2" id="KW-0129">CBS domain</keyword>
<dbReference type="PANTHER" id="PTHR43080">
    <property type="entry name" value="CBS DOMAIN-CONTAINING PROTEIN CBSX3, MITOCHONDRIAL"/>
    <property type="match status" value="1"/>
</dbReference>
<dbReference type="InterPro" id="IPR046342">
    <property type="entry name" value="CBS_dom_sf"/>
</dbReference>
<evidence type="ECO:0000259" key="3">
    <source>
        <dbReference type="PROSITE" id="PS51371"/>
    </source>
</evidence>
<evidence type="ECO:0000256" key="2">
    <source>
        <dbReference type="PROSITE-ProRule" id="PRU00703"/>
    </source>
</evidence>
<dbReference type="OrthoDB" id="43333at2157"/>
<dbReference type="Gene3D" id="3.10.580.10">
    <property type="entry name" value="CBS-domain"/>
    <property type="match status" value="1"/>
</dbReference>
<dbReference type="InterPro" id="IPR000644">
    <property type="entry name" value="CBS_dom"/>
</dbReference>
<dbReference type="KEGG" id="srub:C2R22_20605"/>
<protein>
    <submittedName>
        <fullName evidence="4">CBS domain-containing protein</fullName>
    </submittedName>
</protein>
<evidence type="ECO:0000256" key="1">
    <source>
        <dbReference type="ARBA" id="ARBA00023122"/>
    </source>
</evidence>
<dbReference type="PANTHER" id="PTHR43080:SF2">
    <property type="entry name" value="CBS DOMAIN-CONTAINING PROTEIN"/>
    <property type="match status" value="1"/>
</dbReference>
<dbReference type="SUPFAM" id="SSF54631">
    <property type="entry name" value="CBS-domain pair"/>
    <property type="match status" value="1"/>
</dbReference>
<feature type="domain" description="CBS" evidence="3">
    <location>
        <begin position="71"/>
        <end position="130"/>
    </location>
</feature>
<evidence type="ECO:0000313" key="5">
    <source>
        <dbReference type="Proteomes" id="UP000236584"/>
    </source>
</evidence>
<dbReference type="PROSITE" id="PS51371">
    <property type="entry name" value="CBS"/>
    <property type="match status" value="2"/>
</dbReference>
<gene>
    <name evidence="4" type="ORF">C2R22_20605</name>
</gene>
<dbReference type="RefSeq" id="WP_103427440.1">
    <property type="nucleotide sequence ID" value="NZ_CP026309.1"/>
</dbReference>